<reference evidence="2 3" key="1">
    <citation type="journal article" date="2019" name="Mol. Biol. Evol.">
        <title>Blast fungal genomes show frequent chromosomal changes, gene gains and losses, and effector gene turnover.</title>
        <authorList>
            <person name="Gomez Luciano L.B."/>
            <person name="Jason Tsai I."/>
            <person name="Chuma I."/>
            <person name="Tosa Y."/>
            <person name="Chen Y.H."/>
            <person name="Li J.Y."/>
            <person name="Li M.Y."/>
            <person name="Jade Lu M.Y."/>
            <person name="Nakayashiki H."/>
            <person name="Li W.H."/>
        </authorList>
    </citation>
    <scope>NUCLEOTIDE SEQUENCE [LARGE SCALE GENOMIC DNA]</scope>
    <source>
        <strain evidence="2">MZ5-1-6</strain>
    </source>
</reference>
<proteinExistence type="predicted"/>
<sequence length="205" mass="22013">MSTFYGLEVPTRLQQYSPSYKHPQRERNKLLAGMQLFLVLLPLLTTPVLGAIGSLCKANKVTGTCQTTKWCKGRNGQQPVTGACPNDPADVKCCLFPDCEDGVGMGCFLESECYTYTHPSMSGAEQLQVLCHSLMFGRLVEMERIVRPSYKLWGAAGVEVSLAAAVPVAEVVITPAGRGEVSKTVAVTAGGRIVILATPVHVQAL</sequence>
<feature type="transmembrane region" description="Helical" evidence="1">
    <location>
        <begin position="30"/>
        <end position="52"/>
    </location>
</feature>
<evidence type="ECO:0000256" key="1">
    <source>
        <dbReference type="SAM" id="Phobius"/>
    </source>
</evidence>
<keyword evidence="1" id="KW-0472">Membrane</keyword>
<feature type="non-terminal residue" evidence="2">
    <location>
        <position position="205"/>
    </location>
</feature>
<organism evidence="2 3">
    <name type="scientific">Pyricularia oryzae</name>
    <name type="common">Rice blast fungus</name>
    <name type="synonym">Magnaporthe oryzae</name>
    <dbReference type="NCBI Taxonomy" id="318829"/>
    <lineage>
        <taxon>Eukaryota</taxon>
        <taxon>Fungi</taxon>
        <taxon>Dikarya</taxon>
        <taxon>Ascomycota</taxon>
        <taxon>Pezizomycotina</taxon>
        <taxon>Sordariomycetes</taxon>
        <taxon>Sordariomycetidae</taxon>
        <taxon>Magnaporthales</taxon>
        <taxon>Pyriculariaceae</taxon>
        <taxon>Pyricularia</taxon>
    </lineage>
</organism>
<dbReference type="EMBL" id="CP034210">
    <property type="protein sequence ID" value="QBZ66467.1"/>
    <property type="molecule type" value="Genomic_DNA"/>
</dbReference>
<gene>
    <name evidence="2" type="ORF">PoMZ_13446</name>
</gene>
<name>A0A4P7NV57_PYROR</name>
<dbReference type="Proteomes" id="UP000294847">
    <property type="component" value="Chromosome 7"/>
</dbReference>
<protein>
    <submittedName>
        <fullName evidence="2">Uncharacterized protein</fullName>
    </submittedName>
</protein>
<evidence type="ECO:0000313" key="3">
    <source>
        <dbReference type="Proteomes" id="UP000294847"/>
    </source>
</evidence>
<accession>A0A4P7NV57</accession>
<dbReference type="AlphaFoldDB" id="A0A4P7NV57"/>
<keyword evidence="1" id="KW-1133">Transmembrane helix</keyword>
<keyword evidence="1" id="KW-0812">Transmembrane</keyword>
<evidence type="ECO:0000313" key="2">
    <source>
        <dbReference type="EMBL" id="QBZ66467.1"/>
    </source>
</evidence>